<dbReference type="EMBL" id="WBJZ01000010">
    <property type="protein sequence ID" value="KAB1656870.1"/>
    <property type="molecule type" value="Genomic_DNA"/>
</dbReference>
<keyword evidence="4" id="KW-1185">Reference proteome</keyword>
<dbReference type="SUPFAM" id="SSF51905">
    <property type="entry name" value="FAD/NAD(P)-binding domain"/>
    <property type="match status" value="1"/>
</dbReference>
<protein>
    <submittedName>
        <fullName evidence="3">FAD-dependent oxidoreductase</fullName>
    </submittedName>
</protein>
<dbReference type="OrthoDB" id="9791689at2"/>
<evidence type="ECO:0000313" key="3">
    <source>
        <dbReference type="EMBL" id="KAB1656870.1"/>
    </source>
</evidence>
<dbReference type="Proteomes" id="UP000467240">
    <property type="component" value="Unassembled WGS sequence"/>
</dbReference>
<dbReference type="PRINTS" id="PR00420">
    <property type="entry name" value="RNGMNOXGNASE"/>
</dbReference>
<evidence type="ECO:0000313" key="4">
    <source>
        <dbReference type="Proteomes" id="UP000467240"/>
    </source>
</evidence>
<dbReference type="Pfam" id="PF01494">
    <property type="entry name" value="FAD_binding_3"/>
    <property type="match status" value="1"/>
</dbReference>
<dbReference type="GO" id="GO:0016491">
    <property type="term" value="F:oxidoreductase activity"/>
    <property type="evidence" value="ECO:0007669"/>
    <property type="project" value="UniProtKB-KW"/>
</dbReference>
<dbReference type="PANTHER" id="PTHR43476:SF5">
    <property type="entry name" value="FAD-DEPENDENT MONOOXYGENASE"/>
    <property type="match status" value="1"/>
</dbReference>
<dbReference type="RefSeq" id="WP_158040622.1">
    <property type="nucleotide sequence ID" value="NZ_JACCFV010000001.1"/>
</dbReference>
<sequence length="418" mass="44921">MASERDGSTGDGSRVIVVGGGPAGLVLGALLARQGIRVTVLEKHADFLRDFRGDTIHPSTLELMAELGWLDGVLRLPHTRMDRATARVYGRDLVLADFSHLPVTCPYVAFMPQWDLLDLIAAQAATFPTFELRRSTAVDEVLRGPDGRVVGVRGTGPDGPFELAGDLVVGADGRTSIVRARAGLPLASLGSDVDVLWLRIERRPDETVPLFRAGPGIVISIDRGDYWQVAVVVPRGTTERGTASGAGLAALAVAGSACAPDFASRIGTLRDEDVHVLRVRVDRLRRWHGRGVLCIGDAAHAMSPVAGIGVNLAVQDAVAASNLLGPLLVRGAPPAELDAALDGVRRRRELVTRILQQLQVRILRAVRRRVGRRSGGRVPLFMRLLQAIPPLRRMPGRVIGLGIRRERLAPLPHPASRA</sequence>
<dbReference type="InterPro" id="IPR002938">
    <property type="entry name" value="FAD-bd"/>
</dbReference>
<dbReference type="GO" id="GO:0071949">
    <property type="term" value="F:FAD binding"/>
    <property type="evidence" value="ECO:0007669"/>
    <property type="project" value="InterPro"/>
</dbReference>
<dbReference type="AlphaFoldDB" id="A0A7J5BRH7"/>
<feature type="domain" description="FAD-binding" evidence="2">
    <location>
        <begin position="14"/>
        <end position="342"/>
    </location>
</feature>
<name>A0A7J5BRH7_9MICO</name>
<keyword evidence="1" id="KW-0560">Oxidoreductase</keyword>
<gene>
    <name evidence="3" type="ORF">F8O01_09510</name>
</gene>
<organism evidence="3 4">
    <name type="scientific">Pseudoclavibacter chungangensis</name>
    <dbReference type="NCBI Taxonomy" id="587635"/>
    <lineage>
        <taxon>Bacteria</taxon>
        <taxon>Bacillati</taxon>
        <taxon>Actinomycetota</taxon>
        <taxon>Actinomycetes</taxon>
        <taxon>Micrococcales</taxon>
        <taxon>Microbacteriaceae</taxon>
        <taxon>Pseudoclavibacter</taxon>
    </lineage>
</organism>
<proteinExistence type="predicted"/>
<dbReference type="InterPro" id="IPR050631">
    <property type="entry name" value="PheA/TfdB_FAD_monoxygenase"/>
</dbReference>
<dbReference type="Gene3D" id="3.50.50.60">
    <property type="entry name" value="FAD/NAD(P)-binding domain"/>
    <property type="match status" value="2"/>
</dbReference>
<evidence type="ECO:0000259" key="2">
    <source>
        <dbReference type="Pfam" id="PF01494"/>
    </source>
</evidence>
<reference evidence="3 4" key="1">
    <citation type="submission" date="2019-09" db="EMBL/GenBank/DDBJ databases">
        <title>Phylogeny of genus Pseudoclavibacter and closely related genus.</title>
        <authorList>
            <person name="Li Y."/>
        </authorList>
    </citation>
    <scope>NUCLEOTIDE SEQUENCE [LARGE SCALE GENOMIC DNA]</scope>
    <source>
        <strain evidence="3 4">DSM 23821</strain>
    </source>
</reference>
<accession>A0A7J5BRH7</accession>
<dbReference type="InterPro" id="IPR036188">
    <property type="entry name" value="FAD/NAD-bd_sf"/>
</dbReference>
<evidence type="ECO:0000256" key="1">
    <source>
        <dbReference type="ARBA" id="ARBA00023002"/>
    </source>
</evidence>
<dbReference type="PANTHER" id="PTHR43476">
    <property type="entry name" value="3-(3-HYDROXY-PHENYL)PROPIONATE/3-HYDROXYCINNAMIC ACID HYDROXYLASE"/>
    <property type="match status" value="1"/>
</dbReference>
<comment type="caution">
    <text evidence="3">The sequence shown here is derived from an EMBL/GenBank/DDBJ whole genome shotgun (WGS) entry which is preliminary data.</text>
</comment>